<evidence type="ECO:0000259" key="3">
    <source>
        <dbReference type="Pfam" id="PF02517"/>
    </source>
</evidence>
<accession>A0A7W9WXC3</accession>
<sequence length="250" mass="27885">MIDNNESRAARPAGPGSGPGAGAAAPAADEPFLTRAAWARILPFGTYILFMVIGDLLERMGMSRADLRWLYPVQAGAVLALLAVFWRQYDELHRFGLLSHTLVAMVVGIIVLVLWVNLTLPWMLLGSSPGYDPRTHGEIDWLMVTLRIAGAALVVPVMEELFWRSFLMRWVEHANFRLVDPARIGFKAFVIPCVLFGFEHTLWLAGIVAGVAYGVLYMRHRNLWSPILAHAVTNGLLGVWVVYTGGWQFW</sequence>
<dbReference type="NCBIfam" id="TIGR03008">
    <property type="entry name" value="pepcterm_CAAX"/>
    <property type="match status" value="1"/>
</dbReference>
<name>A0A7W9WXC3_9BURK</name>
<reference evidence="4 5" key="1">
    <citation type="submission" date="2020-08" db="EMBL/GenBank/DDBJ databases">
        <title>The Agave Microbiome: Exploring the role of microbial communities in plant adaptations to desert environments.</title>
        <authorList>
            <person name="Partida-Martinez L.P."/>
        </authorList>
    </citation>
    <scope>NUCLEOTIDE SEQUENCE [LARGE SCALE GENOMIC DNA]</scope>
    <source>
        <strain evidence="4 5">AT3.2</strain>
    </source>
</reference>
<evidence type="ECO:0000256" key="2">
    <source>
        <dbReference type="SAM" id="Phobius"/>
    </source>
</evidence>
<comment type="caution">
    <text evidence="4">The sequence shown here is derived from an EMBL/GenBank/DDBJ whole genome shotgun (WGS) entry which is preliminary data.</text>
</comment>
<protein>
    <recommendedName>
        <fullName evidence="3">CAAX prenyl protease 2/Lysostaphin resistance protein A-like domain-containing protein</fullName>
    </recommendedName>
</protein>
<gene>
    <name evidence="4" type="ORF">HD842_000366</name>
</gene>
<proteinExistence type="predicted"/>
<feature type="domain" description="CAAX prenyl protease 2/Lysostaphin resistance protein A-like" evidence="3">
    <location>
        <begin position="144"/>
        <end position="235"/>
    </location>
</feature>
<dbReference type="AlphaFoldDB" id="A0A7W9WXC3"/>
<evidence type="ECO:0000313" key="5">
    <source>
        <dbReference type="Proteomes" id="UP000540787"/>
    </source>
</evidence>
<feature type="transmembrane region" description="Helical" evidence="2">
    <location>
        <begin position="69"/>
        <end position="89"/>
    </location>
</feature>
<feature type="transmembrane region" description="Helical" evidence="2">
    <location>
        <begin position="223"/>
        <end position="243"/>
    </location>
</feature>
<keyword evidence="2" id="KW-0472">Membrane</keyword>
<feature type="transmembrane region" description="Helical" evidence="2">
    <location>
        <begin position="95"/>
        <end position="118"/>
    </location>
</feature>
<dbReference type="InterPro" id="IPR003675">
    <property type="entry name" value="Rce1/LyrA-like_dom"/>
</dbReference>
<dbReference type="EMBL" id="JACHBX010000001">
    <property type="protein sequence ID" value="MBB6132255.1"/>
    <property type="molecule type" value="Genomic_DNA"/>
</dbReference>
<feature type="transmembrane region" description="Helical" evidence="2">
    <location>
        <begin position="189"/>
        <end position="216"/>
    </location>
</feature>
<evidence type="ECO:0000256" key="1">
    <source>
        <dbReference type="SAM" id="MobiDB-lite"/>
    </source>
</evidence>
<dbReference type="InterPro" id="IPR014346">
    <property type="entry name" value="Prenyl_protease-related"/>
</dbReference>
<keyword evidence="2" id="KW-0812">Transmembrane</keyword>
<keyword evidence="5" id="KW-1185">Reference proteome</keyword>
<organism evidence="4 5">
    <name type="scientific">Massilia aurea</name>
    <dbReference type="NCBI Taxonomy" id="373040"/>
    <lineage>
        <taxon>Bacteria</taxon>
        <taxon>Pseudomonadati</taxon>
        <taxon>Pseudomonadota</taxon>
        <taxon>Betaproteobacteria</taxon>
        <taxon>Burkholderiales</taxon>
        <taxon>Oxalobacteraceae</taxon>
        <taxon>Telluria group</taxon>
        <taxon>Massilia</taxon>
    </lineage>
</organism>
<feature type="region of interest" description="Disordered" evidence="1">
    <location>
        <begin position="1"/>
        <end position="23"/>
    </location>
</feature>
<dbReference type="RefSeq" id="WP_183550197.1">
    <property type="nucleotide sequence ID" value="NZ_JACHBX010000001.1"/>
</dbReference>
<evidence type="ECO:0000313" key="4">
    <source>
        <dbReference type="EMBL" id="MBB6132255.1"/>
    </source>
</evidence>
<dbReference type="Pfam" id="PF02517">
    <property type="entry name" value="Rce1-like"/>
    <property type="match status" value="1"/>
</dbReference>
<feature type="transmembrane region" description="Helical" evidence="2">
    <location>
        <begin position="37"/>
        <end position="57"/>
    </location>
</feature>
<dbReference type="Proteomes" id="UP000540787">
    <property type="component" value="Unassembled WGS sequence"/>
</dbReference>
<dbReference type="GO" id="GO:0004175">
    <property type="term" value="F:endopeptidase activity"/>
    <property type="evidence" value="ECO:0007669"/>
    <property type="project" value="UniProtKB-ARBA"/>
</dbReference>
<dbReference type="GO" id="GO:0080120">
    <property type="term" value="P:CAAX-box protein maturation"/>
    <property type="evidence" value="ECO:0007669"/>
    <property type="project" value="UniProtKB-ARBA"/>
</dbReference>
<keyword evidence="2" id="KW-1133">Transmembrane helix</keyword>